<organism evidence="1 2">
    <name type="scientific">Purpureocillium lilacinum</name>
    <name type="common">Paecilomyces lilacinus</name>
    <dbReference type="NCBI Taxonomy" id="33203"/>
    <lineage>
        <taxon>Eukaryota</taxon>
        <taxon>Fungi</taxon>
        <taxon>Dikarya</taxon>
        <taxon>Ascomycota</taxon>
        <taxon>Pezizomycotina</taxon>
        <taxon>Sordariomycetes</taxon>
        <taxon>Hypocreomycetidae</taxon>
        <taxon>Hypocreales</taxon>
        <taxon>Ophiocordycipitaceae</taxon>
        <taxon>Purpureocillium</taxon>
    </lineage>
</organism>
<accession>A0ACC4D6H1</accession>
<evidence type="ECO:0000313" key="1">
    <source>
        <dbReference type="EMBL" id="KAL3951870.1"/>
    </source>
</evidence>
<sequence>MHEAGLMDAVGRISWLRILQASVQVCSIRRRAPNAQTQTQPAEEQQRPQVRTAGRPRSGGFLFGKFGSAPVGRGRQLFSRGSLPRGGVECLAAHRVGCRRRGSFNWVPTAGCIGCMMLGRPTSAEQIPSIPGEERRRAGFEPSTGSANNPTLCGQDRMWRLTCIEHASGSGATKKQSSGSSPASVGSQWRGASEDGVAETQTSDRNLQPARTLKSIQ</sequence>
<reference evidence="1" key="1">
    <citation type="submission" date="2024-12" db="EMBL/GenBank/DDBJ databases">
        <title>Comparative genomics and development of molecular markers within Purpureocillium lilacinum and among Purpureocillium species.</title>
        <authorList>
            <person name="Yeh Z.-Y."/>
            <person name="Ni N.-T."/>
            <person name="Lo P.-H."/>
            <person name="Mushyakhwo K."/>
            <person name="Lin C.-F."/>
            <person name="Nai Y.-S."/>
        </authorList>
    </citation>
    <scope>NUCLEOTIDE SEQUENCE</scope>
    <source>
        <strain evidence="1">NCHU-NPUST-175</strain>
    </source>
</reference>
<keyword evidence="2" id="KW-1185">Reference proteome</keyword>
<proteinExistence type="predicted"/>
<comment type="caution">
    <text evidence="1">The sequence shown here is derived from an EMBL/GenBank/DDBJ whole genome shotgun (WGS) entry which is preliminary data.</text>
</comment>
<dbReference type="Proteomes" id="UP001638806">
    <property type="component" value="Unassembled WGS sequence"/>
</dbReference>
<name>A0ACC4D6H1_PURLI</name>
<gene>
    <name evidence="1" type="ORF">ACCO45_013587</name>
</gene>
<dbReference type="EMBL" id="JBGNUJ010000013">
    <property type="protein sequence ID" value="KAL3951870.1"/>
    <property type="molecule type" value="Genomic_DNA"/>
</dbReference>
<protein>
    <submittedName>
        <fullName evidence="1">Uncharacterized protein</fullName>
    </submittedName>
</protein>
<evidence type="ECO:0000313" key="2">
    <source>
        <dbReference type="Proteomes" id="UP001638806"/>
    </source>
</evidence>